<dbReference type="InterPro" id="IPR017451">
    <property type="entry name" value="F-box-assoc_interact_dom"/>
</dbReference>
<dbReference type="EMBL" id="AP019299">
    <property type="protein sequence ID" value="BBG98604.1"/>
    <property type="molecule type" value="Genomic_DNA"/>
</dbReference>
<dbReference type="InterPro" id="IPR050233">
    <property type="entry name" value="A_thaliana_F-box"/>
</dbReference>
<gene>
    <name evidence="2" type="ORF">Prudu_008050</name>
</gene>
<dbReference type="InterPro" id="IPR006527">
    <property type="entry name" value="F-box-assoc_dom_typ1"/>
</dbReference>
<accession>A0A4Y1R3H0</accession>
<dbReference type="PANTHER" id="PTHR47993:SF354">
    <property type="entry name" value="F-BOX DOMAIN-CONTAINING PROTEIN"/>
    <property type="match status" value="1"/>
</dbReference>
<protein>
    <submittedName>
        <fullName evidence="2">SNARE associated Golgi protein family</fullName>
    </submittedName>
</protein>
<proteinExistence type="predicted"/>
<dbReference type="AlphaFoldDB" id="A0A4Y1R3H0"/>
<dbReference type="PANTHER" id="PTHR47993">
    <property type="entry name" value="OS09G0372900 PROTEIN-RELATED"/>
    <property type="match status" value="1"/>
</dbReference>
<dbReference type="NCBIfam" id="TIGR01640">
    <property type="entry name" value="F_box_assoc_1"/>
    <property type="match status" value="1"/>
</dbReference>
<dbReference type="Pfam" id="PF07734">
    <property type="entry name" value="FBA_1"/>
    <property type="match status" value="1"/>
</dbReference>
<name>A0A4Y1R3H0_PRUDU</name>
<reference evidence="2" key="1">
    <citation type="journal article" date="2019" name="Science">
        <title>Mutation of a bHLH transcription factor allowed almond domestication.</title>
        <authorList>
            <person name="Sanchez-Perez R."/>
            <person name="Pavan S."/>
            <person name="Mazzeo R."/>
            <person name="Moldovan C."/>
            <person name="Aiese Cigliano R."/>
            <person name="Del Cueto J."/>
            <person name="Ricciardi F."/>
            <person name="Lotti C."/>
            <person name="Ricciardi L."/>
            <person name="Dicenta F."/>
            <person name="Lopez-Marques R.L."/>
            <person name="Lindberg Moller B."/>
        </authorList>
    </citation>
    <scope>NUCLEOTIDE SEQUENCE</scope>
</reference>
<feature type="domain" description="F-box associated beta-propeller type 1" evidence="1">
    <location>
        <begin position="4"/>
        <end position="117"/>
    </location>
</feature>
<evidence type="ECO:0000313" key="2">
    <source>
        <dbReference type="EMBL" id="BBG98604.1"/>
    </source>
</evidence>
<evidence type="ECO:0000259" key="1">
    <source>
        <dbReference type="Pfam" id="PF07734"/>
    </source>
</evidence>
<organism evidence="2">
    <name type="scientific">Prunus dulcis</name>
    <name type="common">Almond</name>
    <name type="synonym">Amygdalus dulcis</name>
    <dbReference type="NCBI Taxonomy" id="3755"/>
    <lineage>
        <taxon>Eukaryota</taxon>
        <taxon>Viridiplantae</taxon>
        <taxon>Streptophyta</taxon>
        <taxon>Embryophyta</taxon>
        <taxon>Tracheophyta</taxon>
        <taxon>Spermatophyta</taxon>
        <taxon>Magnoliopsida</taxon>
        <taxon>eudicotyledons</taxon>
        <taxon>Gunneridae</taxon>
        <taxon>Pentapetalae</taxon>
        <taxon>rosids</taxon>
        <taxon>fabids</taxon>
        <taxon>Rosales</taxon>
        <taxon>Rosaceae</taxon>
        <taxon>Amygdaloideae</taxon>
        <taxon>Amygdaleae</taxon>
        <taxon>Prunus</taxon>
    </lineage>
</organism>
<sequence length="120" mass="13820">MSLQNSVYLWNPSIKKIKRLPIGVIQDTTYVVAIGLGFHRGGNDHKVVRVMRFACKENMFGRRICAVPPVSYHVLFPEYNCAFLNGVVYWITTELFQLSTFILSFDLGSEEFKRIISHSF</sequence>